<evidence type="ECO:0008006" key="4">
    <source>
        <dbReference type="Google" id="ProtNLM"/>
    </source>
</evidence>
<evidence type="ECO:0000313" key="3">
    <source>
        <dbReference type="Proteomes" id="UP000019678"/>
    </source>
</evidence>
<dbReference type="InterPro" id="IPR011055">
    <property type="entry name" value="Dup_hybrid_motif"/>
</dbReference>
<feature type="signal peptide" evidence="1">
    <location>
        <begin position="1"/>
        <end position="32"/>
    </location>
</feature>
<dbReference type="eggNOG" id="COG0739">
    <property type="taxonomic scope" value="Bacteria"/>
</dbReference>
<organism evidence="2 3">
    <name type="scientific">Chondromyces apiculatus DSM 436</name>
    <dbReference type="NCBI Taxonomy" id="1192034"/>
    <lineage>
        <taxon>Bacteria</taxon>
        <taxon>Pseudomonadati</taxon>
        <taxon>Myxococcota</taxon>
        <taxon>Polyangia</taxon>
        <taxon>Polyangiales</taxon>
        <taxon>Polyangiaceae</taxon>
        <taxon>Chondromyces</taxon>
    </lineage>
</organism>
<evidence type="ECO:0000256" key="1">
    <source>
        <dbReference type="SAM" id="SignalP"/>
    </source>
</evidence>
<comment type="caution">
    <text evidence="2">The sequence shown here is derived from an EMBL/GenBank/DDBJ whole genome shotgun (WGS) entry which is preliminary data.</text>
</comment>
<accession>A0A017T7M9</accession>
<dbReference type="EMBL" id="ASRX01000025">
    <property type="protein sequence ID" value="EYF05249.1"/>
    <property type="molecule type" value="Genomic_DNA"/>
</dbReference>
<dbReference type="Gene3D" id="2.70.70.10">
    <property type="entry name" value="Glucose Permease (Domain IIA)"/>
    <property type="match status" value="1"/>
</dbReference>
<dbReference type="Proteomes" id="UP000019678">
    <property type="component" value="Unassembled WGS sequence"/>
</dbReference>
<protein>
    <recommendedName>
        <fullName evidence="4">Peptidase M23</fullName>
    </recommendedName>
</protein>
<proteinExistence type="predicted"/>
<feature type="chain" id="PRO_5001496954" description="Peptidase M23" evidence="1">
    <location>
        <begin position="33"/>
        <end position="193"/>
    </location>
</feature>
<dbReference type="AlphaFoldDB" id="A0A017T7M9"/>
<dbReference type="STRING" id="1192034.CAP_3389"/>
<name>A0A017T7M9_9BACT</name>
<evidence type="ECO:0000313" key="2">
    <source>
        <dbReference type="EMBL" id="EYF05249.1"/>
    </source>
</evidence>
<reference evidence="2 3" key="1">
    <citation type="submission" date="2013-05" db="EMBL/GenBank/DDBJ databases">
        <title>Genome assembly of Chondromyces apiculatus DSM 436.</title>
        <authorList>
            <person name="Sharma G."/>
            <person name="Khatri I."/>
            <person name="Kaur C."/>
            <person name="Mayilraj S."/>
            <person name="Subramanian S."/>
        </authorList>
    </citation>
    <scope>NUCLEOTIDE SEQUENCE [LARGE SCALE GENOMIC DNA]</scope>
    <source>
        <strain evidence="2 3">DSM 436</strain>
    </source>
</reference>
<keyword evidence="3" id="KW-1185">Reference proteome</keyword>
<keyword evidence="1" id="KW-0732">Signal</keyword>
<gene>
    <name evidence="2" type="ORF">CAP_3389</name>
</gene>
<sequence length="193" mass="20151">MAMTRITKIVTRIAAIAALATLSAAMPAPLEAATARGPICENIAKVGSTTYYSCNGSSHTALDISNQSCSEWNARGMILGTVNYKLYSGCANNCANPPPNPNCNGGAGNYYVVSGASGWDFRQLHINTNTSSATKSCDRCALGLVGSTGQSYGAHVHADNRQYGTRKSAWYTSVGTTCGSSGYCENRVGTPTL</sequence>